<sequence>LDFNGFYTERLKQLSSERNQKSAPLLGPAQHAVSTK</sequence>
<dbReference type="Proteomes" id="UP000694892">
    <property type="component" value="Chromosome 7L"/>
</dbReference>
<proteinExistence type="predicted"/>
<organism evidence="2 3">
    <name type="scientific">Xenopus laevis</name>
    <name type="common">African clawed frog</name>
    <dbReference type="NCBI Taxonomy" id="8355"/>
    <lineage>
        <taxon>Eukaryota</taxon>
        <taxon>Metazoa</taxon>
        <taxon>Chordata</taxon>
        <taxon>Craniata</taxon>
        <taxon>Vertebrata</taxon>
        <taxon>Euteleostomi</taxon>
        <taxon>Amphibia</taxon>
        <taxon>Batrachia</taxon>
        <taxon>Anura</taxon>
        <taxon>Pipoidea</taxon>
        <taxon>Pipidae</taxon>
        <taxon>Xenopodinae</taxon>
        <taxon>Xenopus</taxon>
        <taxon>Xenopus</taxon>
    </lineage>
</organism>
<evidence type="ECO:0000313" key="2">
    <source>
        <dbReference type="EMBL" id="OCT72065.1"/>
    </source>
</evidence>
<protein>
    <submittedName>
        <fullName evidence="2">Uncharacterized protein</fullName>
    </submittedName>
</protein>
<name>A0A974HBS0_XENLA</name>
<dbReference type="EMBL" id="CM004478">
    <property type="protein sequence ID" value="OCT72065.1"/>
    <property type="molecule type" value="Genomic_DNA"/>
</dbReference>
<feature type="region of interest" description="Disordered" evidence="1">
    <location>
        <begin position="14"/>
        <end position="36"/>
    </location>
</feature>
<accession>A0A974HBS0</accession>
<reference evidence="3" key="1">
    <citation type="journal article" date="2016" name="Nature">
        <title>Genome evolution in the allotetraploid frog Xenopus laevis.</title>
        <authorList>
            <person name="Session A.M."/>
            <person name="Uno Y."/>
            <person name="Kwon T."/>
            <person name="Chapman J.A."/>
            <person name="Toyoda A."/>
            <person name="Takahashi S."/>
            <person name="Fukui A."/>
            <person name="Hikosaka A."/>
            <person name="Suzuki A."/>
            <person name="Kondo M."/>
            <person name="van Heeringen S.J."/>
            <person name="Quigley I."/>
            <person name="Heinz S."/>
            <person name="Ogino H."/>
            <person name="Ochi H."/>
            <person name="Hellsten U."/>
            <person name="Lyons J.B."/>
            <person name="Simakov O."/>
            <person name="Putnam N."/>
            <person name="Stites J."/>
            <person name="Kuroki Y."/>
            <person name="Tanaka T."/>
            <person name="Michiue T."/>
            <person name="Watanabe M."/>
            <person name="Bogdanovic O."/>
            <person name="Lister R."/>
            <person name="Georgiou G."/>
            <person name="Paranjpe S.S."/>
            <person name="van Kruijsbergen I."/>
            <person name="Shu S."/>
            <person name="Carlson J."/>
            <person name="Kinoshita T."/>
            <person name="Ohta Y."/>
            <person name="Mawaribuchi S."/>
            <person name="Jenkins J."/>
            <person name="Grimwood J."/>
            <person name="Schmutz J."/>
            <person name="Mitros T."/>
            <person name="Mozaffari S.V."/>
            <person name="Suzuki Y."/>
            <person name="Haramoto Y."/>
            <person name="Yamamoto T.S."/>
            <person name="Takagi C."/>
            <person name="Heald R."/>
            <person name="Miller K."/>
            <person name="Haudenschild C."/>
            <person name="Kitzman J."/>
            <person name="Nakayama T."/>
            <person name="Izutsu Y."/>
            <person name="Robert J."/>
            <person name="Fortriede J."/>
            <person name="Burns K."/>
            <person name="Lotay V."/>
            <person name="Karimi K."/>
            <person name="Yasuoka Y."/>
            <person name="Dichmann D.S."/>
            <person name="Flajnik M.F."/>
            <person name="Houston D.W."/>
            <person name="Shendure J."/>
            <person name="DuPasquier L."/>
            <person name="Vize P.D."/>
            <person name="Zorn A.M."/>
            <person name="Ito M."/>
            <person name="Marcotte E.M."/>
            <person name="Wallingford J.B."/>
            <person name="Ito Y."/>
            <person name="Asashima M."/>
            <person name="Ueno N."/>
            <person name="Matsuda Y."/>
            <person name="Veenstra G.J."/>
            <person name="Fujiyama A."/>
            <person name="Harland R.M."/>
            <person name="Taira M."/>
            <person name="Rokhsar D.S."/>
        </authorList>
    </citation>
    <scope>NUCLEOTIDE SEQUENCE [LARGE SCALE GENOMIC DNA]</scope>
    <source>
        <strain evidence="3">J</strain>
    </source>
</reference>
<gene>
    <name evidence="2" type="ORF">XELAEV_180350432mg</name>
</gene>
<dbReference type="AlphaFoldDB" id="A0A974HBS0"/>
<feature type="non-terminal residue" evidence="2">
    <location>
        <position position="1"/>
    </location>
</feature>
<evidence type="ECO:0000256" key="1">
    <source>
        <dbReference type="SAM" id="MobiDB-lite"/>
    </source>
</evidence>
<evidence type="ECO:0000313" key="3">
    <source>
        <dbReference type="Proteomes" id="UP000694892"/>
    </source>
</evidence>